<reference evidence="3 4" key="2">
    <citation type="journal article" date="2022" name="Int. J. Syst. Evol. Microbiol.">
        <title>Strains of Bradyrhizobium barranii sp. nov. associated with legumes native to Canada are symbionts of soybeans and belong to different subspecies (subsp. barranii subsp. nov. and subsp. apii subsp. nov.) and symbiovars (sv. glycinearum and sv. septentrionale).</title>
        <authorList>
            <person name="Bromfield E.S.P."/>
            <person name="Cloutier S."/>
            <person name="Wasai-Hara S."/>
            <person name="Minamisawa K."/>
        </authorList>
    </citation>
    <scope>NUCLEOTIDE SEQUENCE [LARGE SCALE GENOMIC DNA]</scope>
    <source>
        <strain evidence="3 4">144S4</strain>
    </source>
</reference>
<dbReference type="KEGG" id="bban:J4G43_047450"/>
<name>A0A939MJA4_9BRAD</name>
<gene>
    <name evidence="3" type="ORF">J4G43_047450</name>
    <name evidence="2" type="ORF">J4G43_49155</name>
</gene>
<evidence type="ECO:0000313" key="4">
    <source>
        <dbReference type="Proteomes" id="UP000664702"/>
    </source>
</evidence>
<dbReference type="EMBL" id="JAGEMI010000001">
    <property type="protein sequence ID" value="MBO1868489.1"/>
    <property type="molecule type" value="Genomic_DNA"/>
</dbReference>
<organism evidence="2">
    <name type="scientific">Bradyrhizobium barranii subsp. barranii</name>
    <dbReference type="NCBI Taxonomy" id="2823807"/>
    <lineage>
        <taxon>Bacteria</taxon>
        <taxon>Pseudomonadati</taxon>
        <taxon>Pseudomonadota</taxon>
        <taxon>Alphaproteobacteria</taxon>
        <taxon>Hyphomicrobiales</taxon>
        <taxon>Nitrobacteraceae</taxon>
        <taxon>Bradyrhizobium</taxon>
        <taxon>Bradyrhizobium barranii</taxon>
    </lineage>
</organism>
<dbReference type="Proteomes" id="UP000664702">
    <property type="component" value="Chromosome"/>
</dbReference>
<keyword evidence="1" id="KW-0175">Coiled coil</keyword>
<accession>A0A939MJA4</accession>
<sequence>MALPSRAQTFAFETCRDLLDKLEREIDRYQKVDGRDEDEPEALLELVDQLRDSAFNAAVTAWQLCDWVFNDMTPEQRQKLKISSLGDLQTYARDNCRALYLCRHAATASKHWEVGHKPDPDVQVEVWHDETGWTIHFVDGAASQAAYVVFESARAFWNEFIRGHGIGKGQDEL</sequence>
<feature type="coiled-coil region" evidence="1">
    <location>
        <begin position="12"/>
        <end position="39"/>
    </location>
</feature>
<reference evidence="2" key="1">
    <citation type="submission" date="2021-03" db="EMBL/GenBank/DDBJ databases">
        <title>Whole Genome Sequence of Bradyrhizobium sp. Strain 144S4.</title>
        <authorList>
            <person name="Bromfield E.S.P."/>
            <person name="Cloutier S."/>
        </authorList>
    </citation>
    <scope>NUCLEOTIDE SEQUENCE [LARGE SCALE GENOMIC DNA]</scope>
    <source>
        <strain evidence="2">144S4</strain>
    </source>
</reference>
<dbReference type="RefSeq" id="WP_208088957.1">
    <property type="nucleotide sequence ID" value="NZ_CP086136.1"/>
</dbReference>
<dbReference type="EMBL" id="CP086136">
    <property type="protein sequence ID" value="UEM12001.1"/>
    <property type="molecule type" value="Genomic_DNA"/>
</dbReference>
<evidence type="ECO:0000313" key="2">
    <source>
        <dbReference type="EMBL" id="MBO1868489.1"/>
    </source>
</evidence>
<proteinExistence type="predicted"/>
<evidence type="ECO:0000256" key="1">
    <source>
        <dbReference type="SAM" id="Coils"/>
    </source>
</evidence>
<evidence type="ECO:0000313" key="3">
    <source>
        <dbReference type="EMBL" id="UEM12001.1"/>
    </source>
</evidence>
<dbReference type="AlphaFoldDB" id="A0A939MJA4"/>
<protein>
    <submittedName>
        <fullName evidence="2">Uncharacterized protein</fullName>
    </submittedName>
</protein>